<dbReference type="SUPFAM" id="SSF48264">
    <property type="entry name" value="Cytochrome P450"/>
    <property type="match status" value="1"/>
</dbReference>
<evidence type="ECO:0000256" key="2">
    <source>
        <dbReference type="ARBA" id="ARBA00023002"/>
    </source>
</evidence>
<dbReference type="Pfam" id="PF00067">
    <property type="entry name" value="p450"/>
    <property type="match status" value="1"/>
</dbReference>
<dbReference type="PANTHER" id="PTHR46300:SF2">
    <property type="entry name" value="CYTOCHROME P450 MONOOXYGENASE ALNH-RELATED"/>
    <property type="match status" value="1"/>
</dbReference>
<accession>A0A9N9ETP3</accession>
<keyword evidence="3" id="KW-0408">Iron</keyword>
<dbReference type="GO" id="GO:0004497">
    <property type="term" value="F:monooxygenase activity"/>
    <property type="evidence" value="ECO:0007669"/>
    <property type="project" value="UniProtKB-KW"/>
</dbReference>
<dbReference type="InterPro" id="IPR002401">
    <property type="entry name" value="Cyt_P450_E_grp-I"/>
</dbReference>
<feature type="non-terminal residue" evidence="6">
    <location>
        <position position="1"/>
    </location>
</feature>
<evidence type="ECO:0000256" key="1">
    <source>
        <dbReference type="ARBA" id="ARBA00022723"/>
    </source>
</evidence>
<reference evidence="6" key="1">
    <citation type="submission" date="2021-06" db="EMBL/GenBank/DDBJ databases">
        <authorList>
            <person name="Kallberg Y."/>
            <person name="Tangrot J."/>
            <person name="Rosling A."/>
        </authorList>
    </citation>
    <scope>NUCLEOTIDE SEQUENCE</scope>
    <source>
        <strain evidence="6">MA453B</strain>
    </source>
</reference>
<dbReference type="EMBL" id="CAJVPY010008001">
    <property type="protein sequence ID" value="CAG8690096.1"/>
    <property type="molecule type" value="Genomic_DNA"/>
</dbReference>
<keyword evidence="2" id="KW-0560">Oxidoreductase</keyword>
<name>A0A9N9ETP3_9GLOM</name>
<dbReference type="Proteomes" id="UP000789405">
    <property type="component" value="Unassembled WGS sequence"/>
</dbReference>
<protein>
    <submittedName>
        <fullName evidence="6">26604_t:CDS:1</fullName>
    </submittedName>
</protein>
<comment type="caution">
    <text evidence="6">The sequence shown here is derived from an EMBL/GenBank/DDBJ whole genome shotgun (WGS) entry which is preliminary data.</text>
</comment>
<keyword evidence="7" id="KW-1185">Reference proteome</keyword>
<keyword evidence="4" id="KW-0503">Monooxygenase</keyword>
<sequence length="359" mass="41522">MLFFYLLVVCLVLYYVIKKLSTPHGLKKLPSPAGGIFYFGNFWQVGPEPHKKFTEWAKILGDIYSIQMGQQHWIILTGDKVVGDLLQKRGGKYSSRPPNHYFYQILRRSKGFVNCPYNERYRMLAPIMLELLGQQTVKENSDLIDSQFRILMQNLYRASADIKDSLFPKYYFQLAGLNIITILCLAKSIKDVEDPFYQEFESYMKNHLELIKVTNRLSDFFPILRLFSKNKLYNQVIEDRKIAEAFYGRLVQEVKNDSENKPCFVRSLLRKVDEGILDELDVVYLMSNIFSAGTDTISSSLTWITAALANNPQVQHKAHQELDQVIGHSRLPSASDEPNLSYIRAIIKEGQRYCGPIYL</sequence>
<evidence type="ECO:0000256" key="3">
    <source>
        <dbReference type="ARBA" id="ARBA00023004"/>
    </source>
</evidence>
<dbReference type="GO" id="GO:0016705">
    <property type="term" value="F:oxidoreductase activity, acting on paired donors, with incorporation or reduction of molecular oxygen"/>
    <property type="evidence" value="ECO:0007669"/>
    <property type="project" value="InterPro"/>
</dbReference>
<dbReference type="InterPro" id="IPR050364">
    <property type="entry name" value="Cytochrome_P450_fung"/>
</dbReference>
<feature type="signal peptide" evidence="5">
    <location>
        <begin position="1"/>
        <end position="21"/>
    </location>
</feature>
<dbReference type="OrthoDB" id="1055148at2759"/>
<dbReference type="Gene3D" id="1.10.630.10">
    <property type="entry name" value="Cytochrome P450"/>
    <property type="match status" value="1"/>
</dbReference>
<gene>
    <name evidence="6" type="ORF">DERYTH_LOCUS12316</name>
</gene>
<dbReference type="AlphaFoldDB" id="A0A9N9ETP3"/>
<evidence type="ECO:0000256" key="4">
    <source>
        <dbReference type="ARBA" id="ARBA00023033"/>
    </source>
</evidence>
<dbReference type="InterPro" id="IPR036396">
    <property type="entry name" value="Cyt_P450_sf"/>
</dbReference>
<feature type="chain" id="PRO_5040368738" evidence="5">
    <location>
        <begin position="22"/>
        <end position="359"/>
    </location>
</feature>
<keyword evidence="1" id="KW-0479">Metal-binding</keyword>
<evidence type="ECO:0000256" key="5">
    <source>
        <dbReference type="SAM" id="SignalP"/>
    </source>
</evidence>
<evidence type="ECO:0000313" key="6">
    <source>
        <dbReference type="EMBL" id="CAG8690096.1"/>
    </source>
</evidence>
<evidence type="ECO:0000313" key="7">
    <source>
        <dbReference type="Proteomes" id="UP000789405"/>
    </source>
</evidence>
<organism evidence="6 7">
    <name type="scientific">Dentiscutata erythropus</name>
    <dbReference type="NCBI Taxonomy" id="1348616"/>
    <lineage>
        <taxon>Eukaryota</taxon>
        <taxon>Fungi</taxon>
        <taxon>Fungi incertae sedis</taxon>
        <taxon>Mucoromycota</taxon>
        <taxon>Glomeromycotina</taxon>
        <taxon>Glomeromycetes</taxon>
        <taxon>Diversisporales</taxon>
        <taxon>Gigasporaceae</taxon>
        <taxon>Dentiscutata</taxon>
    </lineage>
</organism>
<keyword evidence="5" id="KW-0732">Signal</keyword>
<dbReference type="GO" id="GO:0020037">
    <property type="term" value="F:heme binding"/>
    <property type="evidence" value="ECO:0007669"/>
    <property type="project" value="InterPro"/>
</dbReference>
<proteinExistence type="predicted"/>
<dbReference type="GO" id="GO:0005506">
    <property type="term" value="F:iron ion binding"/>
    <property type="evidence" value="ECO:0007669"/>
    <property type="project" value="InterPro"/>
</dbReference>
<dbReference type="PANTHER" id="PTHR46300">
    <property type="entry name" value="P450, PUTATIVE (EUROFUNG)-RELATED-RELATED"/>
    <property type="match status" value="1"/>
</dbReference>
<dbReference type="PRINTS" id="PR00463">
    <property type="entry name" value="EP450I"/>
</dbReference>
<dbReference type="InterPro" id="IPR001128">
    <property type="entry name" value="Cyt_P450"/>
</dbReference>